<reference evidence="3 4" key="1">
    <citation type="submission" date="2016-04" db="EMBL/GenBank/DDBJ databases">
        <title>Comparative Genomics and Epigenetics of Sporosarcina ureae.</title>
        <authorList>
            <person name="Oliver A.S."/>
            <person name="Cooper K.K."/>
        </authorList>
    </citation>
    <scope>NUCLEOTIDE SEQUENCE [LARGE SCALE GENOMIC DNA]</scope>
    <source>
        <strain evidence="3 4">S204</strain>
    </source>
</reference>
<dbReference type="Pfam" id="PF03640">
    <property type="entry name" value="Lipoprotein_15"/>
    <property type="match status" value="2"/>
</dbReference>
<name>A0ABM6JU69_SPOUR</name>
<evidence type="ECO:0000256" key="1">
    <source>
        <dbReference type="SAM" id="MobiDB-lite"/>
    </source>
</evidence>
<keyword evidence="2" id="KW-0732">Signal</keyword>
<dbReference type="PANTHER" id="PTHR39335">
    <property type="entry name" value="BLL4220 PROTEIN"/>
    <property type="match status" value="1"/>
</dbReference>
<dbReference type="PANTHER" id="PTHR39335:SF1">
    <property type="entry name" value="BLL4220 PROTEIN"/>
    <property type="match status" value="1"/>
</dbReference>
<feature type="compositionally biased region" description="Basic and acidic residues" evidence="1">
    <location>
        <begin position="26"/>
        <end position="45"/>
    </location>
</feature>
<evidence type="ECO:0000256" key="2">
    <source>
        <dbReference type="SAM" id="SignalP"/>
    </source>
</evidence>
<sequence>MKKWFLGLLLLFVLGVVAACGNESTESIKDGDKGSEPTESVKDESNESEPAGPALQVLSNDSTGEYLADDEGMTLYYFKKDAEGKSNCTDDCLVNWPLVKASDYEVPDGYDKADFGSITREDNGEEQLTFKGYPLYYFVKDEAQGDVNGEGVKDVWYVVNNETELGK</sequence>
<protein>
    <recommendedName>
        <fullName evidence="5">Lipoprotein with Yx(FWY)xxD motif</fullName>
    </recommendedName>
</protein>
<proteinExistence type="predicted"/>
<accession>A0ABM6JU69</accession>
<dbReference type="PROSITE" id="PS51257">
    <property type="entry name" value="PROKAR_LIPOPROTEIN"/>
    <property type="match status" value="1"/>
</dbReference>
<dbReference type="Proteomes" id="UP000192486">
    <property type="component" value="Chromosome"/>
</dbReference>
<dbReference type="InterPro" id="IPR005297">
    <property type="entry name" value="Lipoprotein_repeat"/>
</dbReference>
<feature type="region of interest" description="Disordered" evidence="1">
    <location>
        <begin position="24"/>
        <end position="61"/>
    </location>
</feature>
<gene>
    <name evidence="3" type="ORF">SporoS204_05740</name>
</gene>
<organism evidence="3 4">
    <name type="scientific">Sporosarcina ureae</name>
    <dbReference type="NCBI Taxonomy" id="1571"/>
    <lineage>
        <taxon>Bacteria</taxon>
        <taxon>Bacillati</taxon>
        <taxon>Bacillota</taxon>
        <taxon>Bacilli</taxon>
        <taxon>Bacillales</taxon>
        <taxon>Caryophanaceae</taxon>
        <taxon>Sporosarcina</taxon>
    </lineage>
</organism>
<evidence type="ECO:0000313" key="4">
    <source>
        <dbReference type="Proteomes" id="UP000192486"/>
    </source>
</evidence>
<evidence type="ECO:0008006" key="5">
    <source>
        <dbReference type="Google" id="ProtNLM"/>
    </source>
</evidence>
<keyword evidence="4" id="KW-1185">Reference proteome</keyword>
<dbReference type="EMBL" id="CP015108">
    <property type="protein sequence ID" value="ARF13705.1"/>
    <property type="molecule type" value="Genomic_DNA"/>
</dbReference>
<feature type="signal peptide" evidence="2">
    <location>
        <begin position="1"/>
        <end position="18"/>
    </location>
</feature>
<evidence type="ECO:0000313" key="3">
    <source>
        <dbReference type="EMBL" id="ARF13705.1"/>
    </source>
</evidence>
<feature type="chain" id="PRO_5047354779" description="Lipoprotein with Yx(FWY)xxD motif" evidence="2">
    <location>
        <begin position="19"/>
        <end position="167"/>
    </location>
</feature>